<dbReference type="GO" id="GO:0005975">
    <property type="term" value="P:carbohydrate metabolic process"/>
    <property type="evidence" value="ECO:0007669"/>
    <property type="project" value="InterPro"/>
</dbReference>
<dbReference type="InterPro" id="IPR002516">
    <property type="entry name" value="Glyco_trans_11"/>
</dbReference>
<dbReference type="GO" id="GO:0016020">
    <property type="term" value="C:membrane"/>
    <property type="evidence" value="ECO:0007669"/>
    <property type="project" value="InterPro"/>
</dbReference>
<accession>A0A9P3DHJ0</accession>
<dbReference type="GO" id="GO:0008107">
    <property type="term" value="F:galactoside 2-alpha-L-fucosyltransferase activity"/>
    <property type="evidence" value="ECO:0007669"/>
    <property type="project" value="InterPro"/>
</dbReference>
<evidence type="ECO:0000313" key="4">
    <source>
        <dbReference type="Proteomes" id="UP000236321"/>
    </source>
</evidence>
<dbReference type="PANTHER" id="PTHR11927:SF9">
    <property type="entry name" value="L-FUCOSYLTRANSFERASE"/>
    <property type="match status" value="1"/>
</dbReference>
<keyword evidence="2" id="KW-0808">Transferase</keyword>
<dbReference type="Pfam" id="PF01531">
    <property type="entry name" value="Glyco_transf_11"/>
    <property type="match status" value="1"/>
</dbReference>
<proteinExistence type="predicted"/>
<dbReference type="PANTHER" id="PTHR11927">
    <property type="entry name" value="GALACTOSIDE 2-L-FUCOSYLTRANSFERASE"/>
    <property type="match status" value="1"/>
</dbReference>
<name>A0A9P3DHJ0_MICAE</name>
<sequence length="344" mass="39563">MTLHYMKQDKNLIIFTHGGGRFANQLFSYAHLIAFLAENDYKYDLINLSFWPYAHLLENTSKNLACTFPTKHKQWQALQKLKDILQFLPDKISNSSRIRNDIARFLYNYASFAPDIQSIIAKDVSGLKDIPGKQKDKFDLNNPDDVDLLNQAKFTLLAGWKVRSWPLVEKHQQTVRECLALKESHTATATKFIQELRQKSDYLIGVLIRQYDYRFILEGKYFFETQQYIDWIQQAQDLFGTSFKVGFVVASDEPQDFELFKHLNVHFATGIAGGKGHYLESMAELSKCDMIMTPPSTFGVWAAFLGDIPILPLYDSSQVVSKQDLLYGNIFDAIAHPEMSVFVK</sequence>
<dbReference type="EMBL" id="BEYQ01000021">
    <property type="protein sequence ID" value="GBD55359.1"/>
    <property type="molecule type" value="Genomic_DNA"/>
</dbReference>
<comment type="caution">
    <text evidence="3">The sequence shown here is derived from an EMBL/GenBank/DDBJ whole genome shotgun (WGS) entry which is preliminary data.</text>
</comment>
<evidence type="ECO:0000256" key="1">
    <source>
        <dbReference type="ARBA" id="ARBA00022676"/>
    </source>
</evidence>
<keyword evidence="1" id="KW-0328">Glycosyltransferase</keyword>
<evidence type="ECO:0008006" key="5">
    <source>
        <dbReference type="Google" id="ProtNLM"/>
    </source>
</evidence>
<dbReference type="Gene3D" id="3.40.50.11350">
    <property type="match status" value="1"/>
</dbReference>
<dbReference type="AlphaFoldDB" id="A0A9P3DHJ0"/>
<protein>
    <recommendedName>
        <fullName evidence="5">Glycosyl transferase family 11</fullName>
    </recommendedName>
</protein>
<evidence type="ECO:0000256" key="2">
    <source>
        <dbReference type="ARBA" id="ARBA00022679"/>
    </source>
</evidence>
<dbReference type="Proteomes" id="UP000236321">
    <property type="component" value="Unassembled WGS sequence"/>
</dbReference>
<gene>
    <name evidence="3" type="ORF">BGM30_44520</name>
</gene>
<organism evidence="3 4">
    <name type="scientific">Microcystis aeruginosa NIES-298</name>
    <dbReference type="NCBI Taxonomy" id="449468"/>
    <lineage>
        <taxon>Bacteria</taxon>
        <taxon>Bacillati</taxon>
        <taxon>Cyanobacteriota</taxon>
        <taxon>Cyanophyceae</taxon>
        <taxon>Oscillatoriophycideae</taxon>
        <taxon>Chroococcales</taxon>
        <taxon>Microcystaceae</taxon>
        <taxon>Microcystis</taxon>
    </lineage>
</organism>
<reference evidence="4" key="1">
    <citation type="submission" date="2017-12" db="EMBL/GenBank/DDBJ databases">
        <title>Improved Draft Genome Sequence of Microcystis aeruginosa NIES-298, a Microcystin-Producing Cyanobacterium from Lake Kasumigaura, Japan.</title>
        <authorList>
            <person name="Yamaguchi H."/>
            <person name="Suzuki S."/>
            <person name="Kawachi M."/>
        </authorList>
    </citation>
    <scope>NUCLEOTIDE SEQUENCE [LARGE SCALE GENOMIC DNA]</scope>
    <source>
        <strain evidence="4">NIES-298</strain>
    </source>
</reference>
<evidence type="ECO:0000313" key="3">
    <source>
        <dbReference type="EMBL" id="GBD55359.1"/>
    </source>
</evidence>